<dbReference type="Pfam" id="PF00196">
    <property type="entry name" value="GerE"/>
    <property type="match status" value="1"/>
</dbReference>
<dbReference type="Pfam" id="PF13191">
    <property type="entry name" value="AAA_16"/>
    <property type="match status" value="1"/>
</dbReference>
<dbReference type="PROSITE" id="PS00622">
    <property type="entry name" value="HTH_LUXR_1"/>
    <property type="match status" value="1"/>
</dbReference>
<dbReference type="CDD" id="cd06170">
    <property type="entry name" value="LuxR_C_like"/>
    <property type="match status" value="1"/>
</dbReference>
<dbReference type="InterPro" id="IPR036388">
    <property type="entry name" value="WH-like_DNA-bd_sf"/>
</dbReference>
<keyword evidence="4" id="KW-0238">DNA-binding</keyword>
<keyword evidence="2" id="KW-0067">ATP-binding</keyword>
<comment type="caution">
    <text evidence="4">The sequence shown here is derived from an EMBL/GenBank/DDBJ whole genome shotgun (WGS) entry which is preliminary data.</text>
</comment>
<dbReference type="SUPFAM" id="SSF52540">
    <property type="entry name" value="P-loop containing nucleoside triphosphate hydrolases"/>
    <property type="match status" value="1"/>
</dbReference>
<reference evidence="4" key="1">
    <citation type="submission" date="2020-11" db="EMBL/GenBank/DDBJ databases">
        <title>Sequencing the genomes of 1000 actinobacteria strains.</title>
        <authorList>
            <person name="Klenk H.-P."/>
        </authorList>
    </citation>
    <scope>NUCLEOTIDE SEQUENCE</scope>
    <source>
        <strain evidence="4">DSM 45356</strain>
    </source>
</reference>
<organism evidence="4 5">
    <name type="scientific">Longispora fulva</name>
    <dbReference type="NCBI Taxonomy" id="619741"/>
    <lineage>
        <taxon>Bacteria</taxon>
        <taxon>Bacillati</taxon>
        <taxon>Actinomycetota</taxon>
        <taxon>Actinomycetes</taxon>
        <taxon>Micromonosporales</taxon>
        <taxon>Micromonosporaceae</taxon>
        <taxon>Longispora</taxon>
    </lineage>
</organism>
<dbReference type="EMBL" id="JADOUF010000001">
    <property type="protein sequence ID" value="MBG6136103.1"/>
    <property type="molecule type" value="Genomic_DNA"/>
</dbReference>
<evidence type="ECO:0000313" key="4">
    <source>
        <dbReference type="EMBL" id="MBG6136103.1"/>
    </source>
</evidence>
<dbReference type="SMART" id="SM00421">
    <property type="entry name" value="HTH_LUXR"/>
    <property type="match status" value="1"/>
</dbReference>
<sequence>MTVLLGREDETARLEALLAGLGRGEGGALLLHGEPGIGKSALLDRLASGVGGPADLLVLRASGVEFETELPYAALHQLCGPVLSGLPALPPPHRAALEIAFGIRSGSPDPFLVGAACLGLLVEVGRPVLCVIDDAHWLDDASARALAFVARRLGAEQLAMVFAAREELGRELAGLPRLPVGRLDESRSRTLLHRALGAPLDPQVAERILAEARGNPLALLELPTTAALAGGFRLPEPAGAVEQSFRARLAGLGPADRLALALAAAEPLGDPALLWRAAERLGITEAVGGELPLVEIGTRVRFVHPLARSAAYQGAPLADRRRAHAALAEVSDPVADPDRVAWHRAQASVGPDEEVAAALEDSAHRASARGGVAAAAAFLERAAGLTLDPGRRSSRVLAAAEAKLSLGEFDVAAELLGTVDPEEPRADLLRGRISFARHRGDRRPTEHLLRAAGRLSASDPDLARACYLEAVETGVLTGGLAEVLAAVRTVPGGDPVLAGMVALADQGHVAAGPLAAAVADPRAEVWARRPTLGYLLAVEFWDAEAMHGIAARFAAAGRGSGAFHLLPIGLAMLAVSTAYRGDFGAAMAMISEEESIAEATGAAPLVYPRIHLTALRGRRAEAEELFGTLGPHMSLSVHYARAVLGNGHADYPAALAAARAAVATGDLGLSGLALPELIEAAVRCGEHDAARSALGELEERAQAGGRPWGLGVAAYARALVTDEGGAYREAVAILEDEPQVVHRGRALLLHGEWLRRQGQRAQARIELRRAHELFSATGAAAFAERAARELTATGEHARSRTAPASDTLTMQEVHIARLVADGATSKEVAATLFLSPRTVDAHLRNIFRKLGLTSRRQLRDLPAIR</sequence>
<dbReference type="Gene3D" id="1.10.10.10">
    <property type="entry name" value="Winged helix-like DNA-binding domain superfamily/Winged helix DNA-binding domain"/>
    <property type="match status" value="1"/>
</dbReference>
<dbReference type="GO" id="GO:0003677">
    <property type="term" value="F:DNA binding"/>
    <property type="evidence" value="ECO:0007669"/>
    <property type="project" value="UniProtKB-KW"/>
</dbReference>
<dbReference type="GO" id="GO:0006355">
    <property type="term" value="P:regulation of DNA-templated transcription"/>
    <property type="evidence" value="ECO:0007669"/>
    <property type="project" value="InterPro"/>
</dbReference>
<dbReference type="GO" id="GO:0004016">
    <property type="term" value="F:adenylate cyclase activity"/>
    <property type="evidence" value="ECO:0007669"/>
    <property type="project" value="TreeGrafter"/>
</dbReference>
<feature type="domain" description="HTH luxR-type" evidence="3">
    <location>
        <begin position="801"/>
        <end position="865"/>
    </location>
</feature>
<dbReference type="InterPro" id="IPR016032">
    <property type="entry name" value="Sig_transdc_resp-reg_C-effctor"/>
</dbReference>
<dbReference type="InterPro" id="IPR000792">
    <property type="entry name" value="Tscrpt_reg_LuxR_C"/>
</dbReference>
<keyword evidence="5" id="KW-1185">Reference proteome</keyword>
<dbReference type="RefSeq" id="WP_197003130.1">
    <property type="nucleotide sequence ID" value="NZ_BONS01000001.1"/>
</dbReference>
<name>A0A8J7GH50_9ACTN</name>
<evidence type="ECO:0000259" key="3">
    <source>
        <dbReference type="PROSITE" id="PS50043"/>
    </source>
</evidence>
<dbReference type="Proteomes" id="UP000622552">
    <property type="component" value="Unassembled WGS sequence"/>
</dbReference>
<dbReference type="AlphaFoldDB" id="A0A8J7GH50"/>
<dbReference type="GO" id="GO:0005737">
    <property type="term" value="C:cytoplasm"/>
    <property type="evidence" value="ECO:0007669"/>
    <property type="project" value="TreeGrafter"/>
</dbReference>
<dbReference type="InterPro" id="IPR041664">
    <property type="entry name" value="AAA_16"/>
</dbReference>
<dbReference type="PANTHER" id="PTHR16305">
    <property type="entry name" value="TESTICULAR SOLUBLE ADENYLYL CYCLASE"/>
    <property type="match status" value="1"/>
</dbReference>
<dbReference type="InterPro" id="IPR027417">
    <property type="entry name" value="P-loop_NTPase"/>
</dbReference>
<gene>
    <name evidence="4" type="ORF">IW245_002297</name>
</gene>
<dbReference type="PRINTS" id="PR00038">
    <property type="entry name" value="HTHLUXR"/>
</dbReference>
<keyword evidence="1" id="KW-0547">Nucleotide-binding</keyword>
<proteinExistence type="predicted"/>
<evidence type="ECO:0000256" key="1">
    <source>
        <dbReference type="ARBA" id="ARBA00022741"/>
    </source>
</evidence>
<dbReference type="GO" id="GO:0005524">
    <property type="term" value="F:ATP binding"/>
    <property type="evidence" value="ECO:0007669"/>
    <property type="project" value="UniProtKB-KW"/>
</dbReference>
<dbReference type="SUPFAM" id="SSF46894">
    <property type="entry name" value="C-terminal effector domain of the bipartite response regulators"/>
    <property type="match status" value="1"/>
</dbReference>
<evidence type="ECO:0000313" key="5">
    <source>
        <dbReference type="Proteomes" id="UP000622552"/>
    </source>
</evidence>
<evidence type="ECO:0000256" key="2">
    <source>
        <dbReference type="ARBA" id="ARBA00022840"/>
    </source>
</evidence>
<dbReference type="PROSITE" id="PS50043">
    <property type="entry name" value="HTH_LUXR_2"/>
    <property type="match status" value="1"/>
</dbReference>
<dbReference type="PANTHER" id="PTHR16305:SF35">
    <property type="entry name" value="TRANSCRIPTIONAL ACTIVATOR DOMAIN"/>
    <property type="match status" value="1"/>
</dbReference>
<accession>A0A8J7GH50</accession>
<protein>
    <submittedName>
        <fullName evidence="4">DNA-binding CsgD family transcriptional regulator</fullName>
    </submittedName>
</protein>